<protein>
    <recommendedName>
        <fullName evidence="1">AAA domain-containing protein</fullName>
    </recommendedName>
</protein>
<gene>
    <name evidence="2" type="ORF">HMPREF2132_02105</name>
</gene>
<proteinExistence type="predicted"/>
<dbReference type="AlphaFoldDB" id="A0AAW3FI48"/>
<dbReference type="PANTHER" id="PTHR13696">
    <property type="entry name" value="P-LOOP CONTAINING NUCLEOSIDE TRIPHOSPHATE HYDROLASE"/>
    <property type="match status" value="1"/>
</dbReference>
<comment type="caution">
    <text evidence="2">The sequence shown here is derived from an EMBL/GenBank/DDBJ whole genome shotgun (WGS) entry which is preliminary data.</text>
</comment>
<dbReference type="InterPro" id="IPR025669">
    <property type="entry name" value="AAA_dom"/>
</dbReference>
<organism evidence="2 3">
    <name type="scientific">Prevotella histicola JCM 15637 = DNF00424</name>
    <dbReference type="NCBI Taxonomy" id="1236504"/>
    <lineage>
        <taxon>Bacteria</taxon>
        <taxon>Pseudomonadati</taxon>
        <taxon>Bacteroidota</taxon>
        <taxon>Bacteroidia</taxon>
        <taxon>Bacteroidales</taxon>
        <taxon>Prevotellaceae</taxon>
        <taxon>Prevotella</taxon>
    </lineage>
</organism>
<dbReference type="Proteomes" id="UP000029533">
    <property type="component" value="Unassembled WGS sequence"/>
</dbReference>
<name>A0AAW3FI48_9BACT</name>
<dbReference type="PANTHER" id="PTHR13696:SF99">
    <property type="entry name" value="COBYRINIC ACID AC-DIAMIDE SYNTHASE"/>
    <property type="match status" value="1"/>
</dbReference>
<dbReference type="RefSeq" id="WP_052043364.1">
    <property type="nucleotide sequence ID" value="NZ_JRNJ01000022.1"/>
</dbReference>
<dbReference type="EMBL" id="JRNJ01000022">
    <property type="protein sequence ID" value="KGF29986.1"/>
    <property type="molecule type" value="Genomic_DNA"/>
</dbReference>
<evidence type="ECO:0000313" key="3">
    <source>
        <dbReference type="Proteomes" id="UP000029533"/>
    </source>
</evidence>
<dbReference type="InterPro" id="IPR027417">
    <property type="entry name" value="P-loop_NTPase"/>
</dbReference>
<sequence>MGKLKEVLAFVNNKGGVGKTTTVQSVAAGILRLNKKAKVLCIDLDPQGNMSFLMGWEKVKADYSPALTVADALRDGSNNSLPVYKKSDRWYYVPASSLLNSIDPDLHRQMQSKLVLCQLFGNEFTDMSGDFNEGPRWISEAFDYVLIDCAPSLSELTYNALGASTGVIIPVQLEGLSVSGIGKILKACKDVRKMLNPDLEVRGLLLAMADERTNMTKDMVKYLRDTYDEIVFDTRIRRCVKVAEAQLQLRNIFEYAPYCTAGIDYEAFVKELKKTYKA</sequence>
<dbReference type="InterPro" id="IPR050678">
    <property type="entry name" value="DNA_Partitioning_ATPase"/>
</dbReference>
<reference evidence="2 3" key="1">
    <citation type="submission" date="2014-07" db="EMBL/GenBank/DDBJ databases">
        <authorList>
            <person name="McCorrison J."/>
            <person name="Sanka R."/>
            <person name="Torralba M."/>
            <person name="Gillis M."/>
            <person name="Haft D.H."/>
            <person name="Methe B."/>
            <person name="Sutton G."/>
            <person name="Nelson K.E."/>
        </authorList>
    </citation>
    <scope>NUCLEOTIDE SEQUENCE [LARGE SCALE GENOMIC DNA]</scope>
    <source>
        <strain evidence="2 3">DNF00424</strain>
    </source>
</reference>
<accession>A0AAW3FI48</accession>
<evidence type="ECO:0000313" key="2">
    <source>
        <dbReference type="EMBL" id="KGF29986.1"/>
    </source>
</evidence>
<dbReference type="Pfam" id="PF13614">
    <property type="entry name" value="AAA_31"/>
    <property type="match status" value="1"/>
</dbReference>
<feature type="domain" description="AAA" evidence="1">
    <location>
        <begin position="6"/>
        <end position="201"/>
    </location>
</feature>
<dbReference type="CDD" id="cd02042">
    <property type="entry name" value="ParAB_family"/>
    <property type="match status" value="1"/>
</dbReference>
<evidence type="ECO:0000259" key="1">
    <source>
        <dbReference type="Pfam" id="PF13614"/>
    </source>
</evidence>
<dbReference type="Gene3D" id="3.40.50.300">
    <property type="entry name" value="P-loop containing nucleotide triphosphate hydrolases"/>
    <property type="match status" value="1"/>
</dbReference>
<dbReference type="SUPFAM" id="SSF52540">
    <property type="entry name" value="P-loop containing nucleoside triphosphate hydrolases"/>
    <property type="match status" value="1"/>
</dbReference>